<keyword evidence="4" id="KW-1185">Reference proteome</keyword>
<dbReference type="Proteomes" id="UP000799291">
    <property type="component" value="Unassembled WGS sequence"/>
</dbReference>
<dbReference type="GO" id="GO:0016020">
    <property type="term" value="C:membrane"/>
    <property type="evidence" value="ECO:0007669"/>
    <property type="project" value="TreeGrafter"/>
</dbReference>
<dbReference type="InterPro" id="IPR050266">
    <property type="entry name" value="AB_hydrolase_sf"/>
</dbReference>
<gene>
    <name evidence="3" type="ORF">K458DRAFT_424712</name>
</gene>
<dbReference type="EMBL" id="MU005635">
    <property type="protein sequence ID" value="KAF2676385.1"/>
    <property type="molecule type" value="Genomic_DNA"/>
</dbReference>
<dbReference type="PANTHER" id="PTHR43798">
    <property type="entry name" value="MONOACYLGLYCEROL LIPASE"/>
    <property type="match status" value="1"/>
</dbReference>
<dbReference type="SUPFAM" id="SSF53474">
    <property type="entry name" value="alpha/beta-Hydrolases"/>
    <property type="match status" value="1"/>
</dbReference>
<dbReference type="Gene3D" id="3.40.50.1820">
    <property type="entry name" value="alpha/beta hydrolase"/>
    <property type="match status" value="1"/>
</dbReference>
<proteinExistence type="predicted"/>
<evidence type="ECO:0000259" key="2">
    <source>
        <dbReference type="Pfam" id="PF00561"/>
    </source>
</evidence>
<dbReference type="InterPro" id="IPR005945">
    <property type="entry name" value="Pro_imino_pep"/>
</dbReference>
<name>A0A6G1IE28_9PLEO</name>
<evidence type="ECO:0000256" key="1">
    <source>
        <dbReference type="ARBA" id="ARBA00022801"/>
    </source>
</evidence>
<dbReference type="GO" id="GO:0008233">
    <property type="term" value="F:peptidase activity"/>
    <property type="evidence" value="ECO:0007669"/>
    <property type="project" value="InterPro"/>
</dbReference>
<keyword evidence="1" id="KW-0378">Hydrolase</keyword>
<protein>
    <submittedName>
        <fullName evidence="3">Proline-specific pep</fullName>
    </submittedName>
</protein>
<evidence type="ECO:0000313" key="3">
    <source>
        <dbReference type="EMBL" id="KAF2676385.1"/>
    </source>
</evidence>
<organism evidence="3 4">
    <name type="scientific">Lentithecium fluviatile CBS 122367</name>
    <dbReference type="NCBI Taxonomy" id="1168545"/>
    <lineage>
        <taxon>Eukaryota</taxon>
        <taxon>Fungi</taxon>
        <taxon>Dikarya</taxon>
        <taxon>Ascomycota</taxon>
        <taxon>Pezizomycotina</taxon>
        <taxon>Dothideomycetes</taxon>
        <taxon>Pleosporomycetidae</taxon>
        <taxon>Pleosporales</taxon>
        <taxon>Massarineae</taxon>
        <taxon>Lentitheciaceae</taxon>
        <taxon>Lentithecium</taxon>
    </lineage>
</organism>
<accession>A0A6G1IE28</accession>
<dbReference type="NCBIfam" id="TIGR01250">
    <property type="entry name" value="pro_imino_pep_2"/>
    <property type="match status" value="1"/>
</dbReference>
<dbReference type="Pfam" id="PF00561">
    <property type="entry name" value="Abhydrolase_1"/>
    <property type="match status" value="1"/>
</dbReference>
<reference evidence="3" key="1">
    <citation type="journal article" date="2020" name="Stud. Mycol.">
        <title>101 Dothideomycetes genomes: a test case for predicting lifestyles and emergence of pathogens.</title>
        <authorList>
            <person name="Haridas S."/>
            <person name="Albert R."/>
            <person name="Binder M."/>
            <person name="Bloem J."/>
            <person name="Labutti K."/>
            <person name="Salamov A."/>
            <person name="Andreopoulos B."/>
            <person name="Baker S."/>
            <person name="Barry K."/>
            <person name="Bills G."/>
            <person name="Bluhm B."/>
            <person name="Cannon C."/>
            <person name="Castanera R."/>
            <person name="Culley D."/>
            <person name="Daum C."/>
            <person name="Ezra D."/>
            <person name="Gonzalez J."/>
            <person name="Henrissat B."/>
            <person name="Kuo A."/>
            <person name="Liang C."/>
            <person name="Lipzen A."/>
            <person name="Lutzoni F."/>
            <person name="Magnuson J."/>
            <person name="Mondo S."/>
            <person name="Nolan M."/>
            <person name="Ohm R."/>
            <person name="Pangilinan J."/>
            <person name="Park H.-J."/>
            <person name="Ramirez L."/>
            <person name="Alfaro M."/>
            <person name="Sun H."/>
            <person name="Tritt A."/>
            <person name="Yoshinaga Y."/>
            <person name="Zwiers L.-H."/>
            <person name="Turgeon B."/>
            <person name="Goodwin S."/>
            <person name="Spatafora J."/>
            <person name="Crous P."/>
            <person name="Grigoriev I."/>
        </authorList>
    </citation>
    <scope>NUCLEOTIDE SEQUENCE</scope>
    <source>
        <strain evidence="3">CBS 122367</strain>
    </source>
</reference>
<dbReference type="GO" id="GO:0006508">
    <property type="term" value="P:proteolysis"/>
    <property type="evidence" value="ECO:0007669"/>
    <property type="project" value="InterPro"/>
</dbReference>
<dbReference type="OrthoDB" id="190201at2759"/>
<dbReference type="InterPro" id="IPR000073">
    <property type="entry name" value="AB_hydrolase_1"/>
</dbReference>
<sequence>MGDEEFWSVGLFIQELENLVVHLGLRQHGFFLLGQSWGGVLAGAYAAGRPAGLRKVVIASGPSDMSLYIEGTRELLNQLPEDVRKTIEECERKGDYDSPEYEEASAVFAARHVCRMDPWPQPLQDTFANLKDDPTAYLTMQGPSEFHVIGLLRSWEGWSKAHLINVPVLLTNGRFDEVQDISMKPWFDKIAKVKWVTFAHSSHMAHWEERERYMEVIGDFLNG</sequence>
<feature type="domain" description="AB hydrolase-1" evidence="2">
    <location>
        <begin position="23"/>
        <end position="209"/>
    </location>
</feature>
<dbReference type="InterPro" id="IPR029058">
    <property type="entry name" value="AB_hydrolase_fold"/>
</dbReference>
<evidence type="ECO:0000313" key="4">
    <source>
        <dbReference type="Proteomes" id="UP000799291"/>
    </source>
</evidence>
<dbReference type="PANTHER" id="PTHR43798:SF31">
    <property type="entry name" value="AB HYDROLASE SUPERFAMILY PROTEIN YCLE"/>
    <property type="match status" value="1"/>
</dbReference>
<dbReference type="AlphaFoldDB" id="A0A6G1IE28"/>